<evidence type="ECO:0000256" key="22">
    <source>
        <dbReference type="ARBA" id="ARBA00048360"/>
    </source>
</evidence>
<accession>A0AAD1TDW2</accession>
<comment type="function">
    <text evidence="12">Fatty acyl-coenzyme A (CoA) diphosphatase that hydrolyzes fatty acyl-CoA to yield acyl-4'-phosphopantetheine and adenosine 3',5'-bisphosphate. Mediates the hydrolysis of a wide range of CoA esters, including choloyl-CoA and branched-chain fatty-acyl-CoA esters and at low substrate concentrations medium and long-chain fatty-acyl-CoA esters are the primary substrates. Highest activity seen with medium-chain acyl-CoA esters and higher rates of activity seen with the unsaturated acyl-CoA esters compared with the saturated esters. Exhibits decapping activity towards dpCoA-capped RNAs in vitro.</text>
</comment>
<evidence type="ECO:0000256" key="21">
    <source>
        <dbReference type="ARBA" id="ARBA00047757"/>
    </source>
</evidence>
<evidence type="ECO:0000256" key="28">
    <source>
        <dbReference type="ARBA" id="ARBA00048961"/>
    </source>
</evidence>
<keyword evidence="6" id="KW-0460">Magnesium</keyword>
<comment type="catalytic activity">
    <reaction evidence="19">
        <text>propanoyl-CoA + H2O = propanoyl-4'-phosphopantetheine + adenosine 3',5'-bisphosphate + 2 H(+)</text>
        <dbReference type="Rhea" id="RHEA:67464"/>
        <dbReference type="ChEBI" id="CHEBI:15377"/>
        <dbReference type="ChEBI" id="CHEBI:15378"/>
        <dbReference type="ChEBI" id="CHEBI:57392"/>
        <dbReference type="ChEBI" id="CHEBI:58343"/>
        <dbReference type="ChEBI" id="CHEBI:172362"/>
    </reaction>
    <physiologicalReaction direction="left-to-right" evidence="19">
        <dbReference type="Rhea" id="RHEA:67465"/>
    </physiologicalReaction>
</comment>
<comment type="catalytic activity">
    <reaction evidence="29">
        <text>butanoyl-CoA + H2O = S-butanoyl-4'-phosphopantetheine + adenosine 3',5'-bisphosphate + 2 H(+)</text>
        <dbReference type="Rhea" id="RHEA:49976"/>
        <dbReference type="ChEBI" id="CHEBI:15377"/>
        <dbReference type="ChEBI" id="CHEBI:15378"/>
        <dbReference type="ChEBI" id="CHEBI:57371"/>
        <dbReference type="ChEBI" id="CHEBI:58343"/>
        <dbReference type="ChEBI" id="CHEBI:132011"/>
    </reaction>
    <physiologicalReaction direction="left-to-right" evidence="29">
        <dbReference type="Rhea" id="RHEA:49977"/>
    </physiologicalReaction>
</comment>
<dbReference type="AlphaFoldDB" id="A0AAD1TDW2"/>
<evidence type="ECO:0000256" key="27">
    <source>
        <dbReference type="ARBA" id="ARBA00048882"/>
    </source>
</evidence>
<comment type="catalytic activity">
    <reaction evidence="16">
        <text>hexanoyl-CoA + H2O = hexanoyl-4'-phosphopantetheine + adenosine 3',5'-bisphosphate + 2 H(+)</text>
        <dbReference type="Rhea" id="RHEA:49980"/>
        <dbReference type="ChEBI" id="CHEBI:15377"/>
        <dbReference type="ChEBI" id="CHEBI:15378"/>
        <dbReference type="ChEBI" id="CHEBI:58343"/>
        <dbReference type="ChEBI" id="CHEBI:62620"/>
        <dbReference type="ChEBI" id="CHEBI:132012"/>
    </reaction>
    <physiologicalReaction direction="left-to-right" evidence="16">
        <dbReference type="Rhea" id="RHEA:49981"/>
    </physiologicalReaction>
</comment>
<organism evidence="32 33">
    <name type="scientific">Pelobates cultripes</name>
    <name type="common">Western spadefoot toad</name>
    <dbReference type="NCBI Taxonomy" id="61616"/>
    <lineage>
        <taxon>Eukaryota</taxon>
        <taxon>Metazoa</taxon>
        <taxon>Chordata</taxon>
        <taxon>Craniata</taxon>
        <taxon>Vertebrata</taxon>
        <taxon>Euteleostomi</taxon>
        <taxon>Amphibia</taxon>
        <taxon>Batrachia</taxon>
        <taxon>Anura</taxon>
        <taxon>Pelobatoidea</taxon>
        <taxon>Pelobatidae</taxon>
        <taxon>Pelobates</taxon>
    </lineage>
</organism>
<keyword evidence="5" id="KW-0378">Hydrolase</keyword>
<dbReference type="InterPro" id="IPR000086">
    <property type="entry name" value="NUDIX_hydrolase_dom"/>
</dbReference>
<gene>
    <name evidence="32" type="ORF">PECUL_23A022599</name>
</gene>
<evidence type="ECO:0000256" key="11">
    <source>
        <dbReference type="ARBA" id="ARBA00044967"/>
    </source>
</evidence>
<dbReference type="PANTHER" id="PTHR12318:SF0">
    <property type="entry name" value="ACYL-COENZYME A DIPHOSPHATASE NUDT19"/>
    <property type="match status" value="1"/>
</dbReference>
<evidence type="ECO:0000256" key="8">
    <source>
        <dbReference type="ARBA" id="ARBA00026208"/>
    </source>
</evidence>
<protein>
    <recommendedName>
        <fullName evidence="8">Acyl-coenzyme A diphosphatase NUDT19</fullName>
        <ecNumber evidence="11">3.6.1.77</ecNumber>
    </recommendedName>
    <alternativeName>
        <fullName evidence="9">Nucleoside diphosphate-linked moiety X motif 19</fullName>
    </alternativeName>
</protein>
<evidence type="ECO:0000313" key="32">
    <source>
        <dbReference type="EMBL" id="CAH2324220.1"/>
    </source>
</evidence>
<comment type="catalytic activity">
    <reaction evidence="17">
        <text>(6Z)-octenoyl-CoA + H2O = S-(6Z-octenoyl)-4'-phosphopantetheine + adenosine 3',5'-bisphosphate + 2 H(+)</text>
        <dbReference type="Rhea" id="RHEA:67528"/>
        <dbReference type="ChEBI" id="CHEBI:15377"/>
        <dbReference type="ChEBI" id="CHEBI:15378"/>
        <dbReference type="ChEBI" id="CHEBI:58343"/>
        <dbReference type="ChEBI" id="CHEBI:172383"/>
        <dbReference type="ChEBI" id="CHEBI:172384"/>
    </reaction>
    <physiologicalReaction direction="left-to-right" evidence="17">
        <dbReference type="Rhea" id="RHEA:67529"/>
    </physiologicalReaction>
</comment>
<comment type="catalytic activity">
    <reaction evidence="25">
        <text>a 5'-end CoA-ribonucleoside in mRNA + H2O = a 5'-end phospho-adenosine-phospho-ribonucleoside in mRNA + (R)-4'-phosphopantetheine + 2 H(+)</text>
        <dbReference type="Rhea" id="RHEA:67592"/>
        <dbReference type="Rhea" id="RHEA-COMP:15719"/>
        <dbReference type="Rhea" id="RHEA-COMP:17276"/>
        <dbReference type="ChEBI" id="CHEBI:15377"/>
        <dbReference type="ChEBI" id="CHEBI:15378"/>
        <dbReference type="ChEBI" id="CHEBI:61723"/>
        <dbReference type="ChEBI" id="CHEBI:144051"/>
        <dbReference type="ChEBI" id="CHEBI:172371"/>
    </reaction>
    <physiologicalReaction direction="left-to-right" evidence="25">
        <dbReference type="Rhea" id="RHEA:67593"/>
    </physiologicalReaction>
</comment>
<evidence type="ECO:0000256" key="10">
    <source>
        <dbReference type="ARBA" id="ARBA00044908"/>
    </source>
</evidence>
<comment type="catalytic activity">
    <reaction evidence="23">
        <text>(9Z)-tetradecenoyl-CoA + H2O = S-(9Z-tetradecenoyl)-4'-phosphopantetheine + adenosine 3',5'-bisphosphate + 2 H(+)</text>
        <dbReference type="Rhea" id="RHEA:67544"/>
        <dbReference type="ChEBI" id="CHEBI:15377"/>
        <dbReference type="ChEBI" id="CHEBI:15378"/>
        <dbReference type="ChEBI" id="CHEBI:58343"/>
        <dbReference type="ChEBI" id="CHEBI:65060"/>
        <dbReference type="ChEBI" id="CHEBI:172389"/>
    </reaction>
    <physiologicalReaction direction="left-to-right" evidence="23">
        <dbReference type="Rhea" id="RHEA:67545"/>
    </physiologicalReaction>
</comment>
<comment type="catalytic activity">
    <reaction evidence="24">
        <text>succinyl-CoA + H2O = succinyl-4'-phosphopantetheine + adenosine 3',5'-bisphosphate + 2 H(+)</text>
        <dbReference type="Rhea" id="RHEA:67472"/>
        <dbReference type="ChEBI" id="CHEBI:15377"/>
        <dbReference type="ChEBI" id="CHEBI:15378"/>
        <dbReference type="ChEBI" id="CHEBI:57292"/>
        <dbReference type="ChEBI" id="CHEBI:58343"/>
        <dbReference type="ChEBI" id="CHEBI:172364"/>
    </reaction>
    <physiologicalReaction direction="left-to-right" evidence="24">
        <dbReference type="Rhea" id="RHEA:67473"/>
    </physiologicalReaction>
</comment>
<evidence type="ECO:0000256" key="26">
    <source>
        <dbReference type="ARBA" id="ARBA00048828"/>
    </source>
</evidence>
<evidence type="ECO:0000256" key="9">
    <source>
        <dbReference type="ARBA" id="ARBA00031193"/>
    </source>
</evidence>
<evidence type="ECO:0000256" key="19">
    <source>
        <dbReference type="ARBA" id="ARBA00047666"/>
    </source>
</evidence>
<evidence type="ECO:0000259" key="31">
    <source>
        <dbReference type="PROSITE" id="PS51462"/>
    </source>
</evidence>
<evidence type="ECO:0000256" key="20">
    <source>
        <dbReference type="ARBA" id="ARBA00047708"/>
    </source>
</evidence>
<dbReference type="PROSITE" id="PS51462">
    <property type="entry name" value="NUDIX"/>
    <property type="match status" value="1"/>
</dbReference>
<evidence type="ECO:0000256" key="24">
    <source>
        <dbReference type="ARBA" id="ARBA00048624"/>
    </source>
</evidence>
<dbReference type="InterPro" id="IPR015797">
    <property type="entry name" value="NUDIX_hydrolase-like_dom_sf"/>
</dbReference>
<evidence type="ECO:0000256" key="29">
    <source>
        <dbReference type="ARBA" id="ARBA00049284"/>
    </source>
</evidence>
<comment type="catalytic activity">
    <reaction evidence="28">
        <text>choloyl-CoA + H2O = S-choloyl-4'-phosphopantetheine + adenosine 3',5'-bisphosphate + 2 H(+)</text>
        <dbReference type="Rhea" id="RHEA:50036"/>
        <dbReference type="ChEBI" id="CHEBI:15377"/>
        <dbReference type="ChEBI" id="CHEBI:15378"/>
        <dbReference type="ChEBI" id="CHEBI:57373"/>
        <dbReference type="ChEBI" id="CHEBI:58343"/>
        <dbReference type="ChEBI" id="CHEBI:132020"/>
    </reaction>
    <physiologicalReaction direction="left-to-right" evidence="28">
        <dbReference type="Rhea" id="RHEA:50037"/>
    </physiologicalReaction>
</comment>
<dbReference type="InterPro" id="IPR039121">
    <property type="entry name" value="NUDT19"/>
</dbReference>
<proteinExistence type="inferred from homology"/>
<keyword evidence="7" id="KW-0464">Manganese</keyword>
<dbReference type="PANTHER" id="PTHR12318">
    <property type="entry name" value="TESTOSTERONE-REGULATED PROTEIN RP2"/>
    <property type="match status" value="1"/>
</dbReference>
<comment type="catalytic activity">
    <reaction evidence="30">
        <text>(9Z)-hexadecenoyl-CoA + H2O = S-(9Z-hexadecenoyl)-4'-phosphopantetheine + adenosine 3',5'-bisphosphate + 2 H(+)</text>
        <dbReference type="Rhea" id="RHEA:67540"/>
        <dbReference type="ChEBI" id="CHEBI:15377"/>
        <dbReference type="ChEBI" id="CHEBI:15378"/>
        <dbReference type="ChEBI" id="CHEBI:58343"/>
        <dbReference type="ChEBI" id="CHEBI:61540"/>
        <dbReference type="ChEBI" id="CHEBI:172388"/>
    </reaction>
    <physiologicalReaction direction="left-to-right" evidence="30">
        <dbReference type="Rhea" id="RHEA:67541"/>
    </physiologicalReaction>
</comment>
<dbReference type="GO" id="GO:0005739">
    <property type="term" value="C:mitochondrion"/>
    <property type="evidence" value="ECO:0007669"/>
    <property type="project" value="TreeGrafter"/>
</dbReference>
<comment type="catalytic activity">
    <reaction evidence="18">
        <text>4,8-dimethylnonanoyl-CoA + H2O = S-(4,8-dimethylnonanoyl)-4'-phosphopantetheine + adenosine 3',5'-bisphosphate + 2 H(+)</text>
        <dbReference type="Rhea" id="RHEA:67524"/>
        <dbReference type="ChEBI" id="CHEBI:15377"/>
        <dbReference type="ChEBI" id="CHEBI:15378"/>
        <dbReference type="ChEBI" id="CHEBI:58343"/>
        <dbReference type="ChEBI" id="CHEBI:77061"/>
        <dbReference type="ChEBI" id="CHEBI:172385"/>
    </reaction>
    <physiologicalReaction direction="left-to-right" evidence="18">
        <dbReference type="Rhea" id="RHEA:67525"/>
    </physiologicalReaction>
</comment>
<evidence type="ECO:0000256" key="5">
    <source>
        <dbReference type="ARBA" id="ARBA00022801"/>
    </source>
</evidence>
<dbReference type="Gene3D" id="3.90.79.10">
    <property type="entry name" value="Nucleoside Triphosphate Pyrophosphohydrolase"/>
    <property type="match status" value="1"/>
</dbReference>
<evidence type="ECO:0000256" key="30">
    <source>
        <dbReference type="ARBA" id="ARBA00049403"/>
    </source>
</evidence>
<name>A0AAD1TDW2_PELCU</name>
<comment type="catalytic activity">
    <reaction evidence="27">
        <text>an acyl-CoA + H2O = an acyl-4'-phosphopantetheine + adenosine 3',5'-bisphosphate + 2 H(+)</text>
        <dbReference type="Rhea" id="RHEA:50044"/>
        <dbReference type="ChEBI" id="CHEBI:15377"/>
        <dbReference type="ChEBI" id="CHEBI:15378"/>
        <dbReference type="ChEBI" id="CHEBI:58342"/>
        <dbReference type="ChEBI" id="CHEBI:58343"/>
        <dbReference type="ChEBI" id="CHEBI:132023"/>
    </reaction>
    <physiologicalReaction direction="left-to-right" evidence="27">
        <dbReference type="Rhea" id="RHEA:50045"/>
    </physiologicalReaction>
</comment>
<comment type="catalytic activity">
    <reaction evidence="22">
        <text>(9Z,12Z,15Z)-octadecatrienoyl-CoA + H2O = S-(9Z,12Z,15Z-octadecatrienoyl)-4'-phosphopantetheine + adenosine 3',5'-bisphosphate + 2 H(+)</text>
        <dbReference type="Rhea" id="RHEA:67532"/>
        <dbReference type="ChEBI" id="CHEBI:15377"/>
        <dbReference type="ChEBI" id="CHEBI:15378"/>
        <dbReference type="ChEBI" id="CHEBI:58343"/>
        <dbReference type="ChEBI" id="CHEBI:74034"/>
        <dbReference type="ChEBI" id="CHEBI:172386"/>
    </reaction>
    <physiologicalReaction direction="left-to-right" evidence="22">
        <dbReference type="Rhea" id="RHEA:67533"/>
    </physiologicalReaction>
</comment>
<dbReference type="EMBL" id="OW240923">
    <property type="protein sequence ID" value="CAH2324220.1"/>
    <property type="molecule type" value="Genomic_DNA"/>
</dbReference>
<comment type="catalytic activity">
    <reaction evidence="14">
        <text>malonyl-CoA + H2O = malonyl-4'-phosphopantetheine + adenosine 3',5'-bisphosphate + 2 H(+)</text>
        <dbReference type="Rhea" id="RHEA:67468"/>
        <dbReference type="ChEBI" id="CHEBI:15377"/>
        <dbReference type="ChEBI" id="CHEBI:15378"/>
        <dbReference type="ChEBI" id="CHEBI:57384"/>
        <dbReference type="ChEBI" id="CHEBI:58343"/>
        <dbReference type="ChEBI" id="CHEBI:172363"/>
    </reaction>
    <physiologicalReaction direction="left-to-right" evidence="14">
        <dbReference type="Rhea" id="RHEA:67469"/>
    </physiologicalReaction>
</comment>
<dbReference type="GO" id="GO:0010945">
    <property type="term" value="F:coenzyme A diphosphatase activity"/>
    <property type="evidence" value="ECO:0007669"/>
    <property type="project" value="UniProtKB-EC"/>
</dbReference>
<evidence type="ECO:0000256" key="17">
    <source>
        <dbReference type="ARBA" id="ARBA00047511"/>
    </source>
</evidence>
<dbReference type="Proteomes" id="UP001295444">
    <property type="component" value="Chromosome 12"/>
</dbReference>
<comment type="cofactor">
    <cofactor evidence="1">
        <name>Mn(2+)</name>
        <dbReference type="ChEBI" id="CHEBI:29035"/>
    </cofactor>
</comment>
<evidence type="ECO:0000256" key="6">
    <source>
        <dbReference type="ARBA" id="ARBA00022842"/>
    </source>
</evidence>
<evidence type="ECO:0000256" key="15">
    <source>
        <dbReference type="ARBA" id="ARBA00047403"/>
    </source>
</evidence>
<comment type="catalytic activity">
    <reaction evidence="10">
        <text>CoA + H2O = (R)-4'-phosphopantetheine + adenosine 3',5'-bisphosphate + 2 H(+)</text>
        <dbReference type="Rhea" id="RHEA:64988"/>
        <dbReference type="ChEBI" id="CHEBI:15377"/>
        <dbReference type="ChEBI" id="CHEBI:15378"/>
        <dbReference type="ChEBI" id="CHEBI:57287"/>
        <dbReference type="ChEBI" id="CHEBI:58343"/>
        <dbReference type="ChEBI" id="CHEBI:61723"/>
        <dbReference type="EC" id="3.6.1.77"/>
    </reaction>
    <physiologicalReaction direction="left-to-right" evidence="10">
        <dbReference type="Rhea" id="RHEA:64989"/>
    </physiologicalReaction>
</comment>
<evidence type="ECO:0000256" key="16">
    <source>
        <dbReference type="ARBA" id="ARBA00047466"/>
    </source>
</evidence>
<evidence type="ECO:0000256" key="4">
    <source>
        <dbReference type="ARBA" id="ARBA00022723"/>
    </source>
</evidence>
<evidence type="ECO:0000256" key="3">
    <source>
        <dbReference type="ARBA" id="ARBA00005582"/>
    </source>
</evidence>
<evidence type="ECO:0000256" key="23">
    <source>
        <dbReference type="ARBA" id="ARBA00048413"/>
    </source>
</evidence>
<comment type="similarity">
    <text evidence="3">Belongs to the Nudix hydrolase family.</text>
</comment>
<comment type="catalytic activity">
    <reaction evidence="20">
        <text>(9Z,12Z)-octadecadienoyl-CoA + H2O = S-(9Z,12Z-octadecadienoyl)-4'-phosphopantetheine + adenosine 3',5'-bisphosphate + 2 H(+)</text>
        <dbReference type="Rhea" id="RHEA:67536"/>
        <dbReference type="ChEBI" id="CHEBI:15377"/>
        <dbReference type="ChEBI" id="CHEBI:15378"/>
        <dbReference type="ChEBI" id="CHEBI:57383"/>
        <dbReference type="ChEBI" id="CHEBI:58343"/>
        <dbReference type="ChEBI" id="CHEBI:172387"/>
    </reaction>
    <physiologicalReaction direction="left-to-right" evidence="20">
        <dbReference type="Rhea" id="RHEA:67537"/>
    </physiologicalReaction>
</comment>
<evidence type="ECO:0000256" key="12">
    <source>
        <dbReference type="ARBA" id="ARBA00045809"/>
    </source>
</evidence>
<evidence type="ECO:0000256" key="2">
    <source>
        <dbReference type="ARBA" id="ARBA00001946"/>
    </source>
</evidence>
<evidence type="ECO:0000256" key="1">
    <source>
        <dbReference type="ARBA" id="ARBA00001936"/>
    </source>
</evidence>
<feature type="domain" description="Nudix hydrolase" evidence="31">
    <location>
        <begin position="7"/>
        <end position="269"/>
    </location>
</feature>
<evidence type="ECO:0000313" key="33">
    <source>
        <dbReference type="Proteomes" id="UP001295444"/>
    </source>
</evidence>
<comment type="catalytic activity">
    <reaction evidence="15">
        <text>tetradecanoyl-CoA + H2O = tetradecanoyl-4'-phosphopantetheine + adenosine 3',5'-bisphosphate + 2 H(+)</text>
        <dbReference type="Rhea" id="RHEA:50028"/>
        <dbReference type="ChEBI" id="CHEBI:15377"/>
        <dbReference type="ChEBI" id="CHEBI:15378"/>
        <dbReference type="ChEBI" id="CHEBI:57385"/>
        <dbReference type="ChEBI" id="CHEBI:58343"/>
        <dbReference type="ChEBI" id="CHEBI:132017"/>
    </reaction>
    <physiologicalReaction direction="left-to-right" evidence="15">
        <dbReference type="Rhea" id="RHEA:50029"/>
    </physiologicalReaction>
</comment>
<evidence type="ECO:0000256" key="25">
    <source>
        <dbReference type="ARBA" id="ARBA00048667"/>
    </source>
</evidence>
<evidence type="ECO:0000256" key="7">
    <source>
        <dbReference type="ARBA" id="ARBA00023211"/>
    </source>
</evidence>
<dbReference type="GO" id="GO:0046872">
    <property type="term" value="F:metal ion binding"/>
    <property type="evidence" value="ECO:0007669"/>
    <property type="project" value="UniProtKB-KW"/>
</dbReference>
<comment type="cofactor">
    <cofactor evidence="2">
        <name>Mg(2+)</name>
        <dbReference type="ChEBI" id="CHEBI:18420"/>
    </cofactor>
</comment>
<sequence length="469" mass="53701">MNNTLKHWREAATLILAAGSKHGNILPKIQNMVQQSWPQNPNKTPFDYDVLLLKRSQNSGFMPNTFVFPGGLVEPSDFSNDWIKVFERYQQQPNFGLGLVKQHPSTRPPMFVTDRTQFGSLIPGEVAFRICAIRETFEESGILLVVPENLDVKVIQNTMGVYEHDQELLSKWREEVQDNPFQFIQMCKEMRCVPNIWALYEWSNWLTPVIPNSSSLRRYDTAFYICCLEKRPRTSDDQKEVTSFKWLTPLEAIQEYFSRRLLIPPPQLYEFSRMCNFIHIQELCKFSLQRALEGCEQWLGIPITVQDGYVYTLPGIVSMATNLSAYIQPAKPHSSSEKLPNGSNANAMPKFYGNLDYGNLELEPQIGTVPPNQSMLELSGLAVNPNLLGNSFLVSDSLFPENPDLTGERPTLQSTNKTLEDFSRDGQHHNRVLEQNKMMSLDVNIEQKYKHLSPIKTDVPCNTEPKSKM</sequence>
<evidence type="ECO:0000256" key="14">
    <source>
        <dbReference type="ARBA" id="ARBA00047369"/>
    </source>
</evidence>
<dbReference type="CDD" id="cd18870">
    <property type="entry name" value="NUDIX_AcylCoAdiphos_Nudt19"/>
    <property type="match status" value="1"/>
</dbReference>
<evidence type="ECO:0000256" key="18">
    <source>
        <dbReference type="ARBA" id="ARBA00047584"/>
    </source>
</evidence>
<evidence type="ECO:0000256" key="13">
    <source>
        <dbReference type="ARBA" id="ARBA00047289"/>
    </source>
</evidence>
<keyword evidence="33" id="KW-1185">Reference proteome</keyword>
<comment type="catalytic activity">
    <reaction evidence="13">
        <text>octanoyl-CoA + H2O = S-octanoyl-4'-phosphopantetheine + adenosine 3',5'-bisphosphate + 2 H(+)</text>
        <dbReference type="Rhea" id="RHEA:50016"/>
        <dbReference type="ChEBI" id="CHEBI:15377"/>
        <dbReference type="ChEBI" id="CHEBI:15378"/>
        <dbReference type="ChEBI" id="CHEBI:57386"/>
        <dbReference type="ChEBI" id="CHEBI:58343"/>
        <dbReference type="ChEBI" id="CHEBI:132013"/>
    </reaction>
    <physiologicalReaction direction="left-to-right" evidence="13">
        <dbReference type="Rhea" id="RHEA:50017"/>
    </physiologicalReaction>
</comment>
<comment type="catalytic activity">
    <reaction evidence="26">
        <text>hexadecanoyl-CoA + H2O = S-hexadecanoyl-4'-phosphopantetheine + adenosine 3',5'-bisphosphate + 2 H(+)</text>
        <dbReference type="Rhea" id="RHEA:50032"/>
        <dbReference type="ChEBI" id="CHEBI:15377"/>
        <dbReference type="ChEBI" id="CHEBI:15378"/>
        <dbReference type="ChEBI" id="CHEBI:57379"/>
        <dbReference type="ChEBI" id="CHEBI:58343"/>
        <dbReference type="ChEBI" id="CHEBI:132018"/>
    </reaction>
    <physiologicalReaction direction="left-to-right" evidence="26">
        <dbReference type="Rhea" id="RHEA:50033"/>
    </physiologicalReaction>
</comment>
<dbReference type="SUPFAM" id="SSF55811">
    <property type="entry name" value="Nudix"/>
    <property type="match status" value="1"/>
</dbReference>
<keyword evidence="4" id="KW-0479">Metal-binding</keyword>
<dbReference type="EC" id="3.6.1.77" evidence="11"/>
<comment type="catalytic activity">
    <reaction evidence="21">
        <text>dodecanoyl-CoA + H2O = S-dodecanoyl-4'-phosphopantetheine + adenosine 3',5'-bisphosphate + 2 H(+)</text>
        <dbReference type="Rhea" id="RHEA:50024"/>
        <dbReference type="ChEBI" id="CHEBI:15377"/>
        <dbReference type="ChEBI" id="CHEBI:15378"/>
        <dbReference type="ChEBI" id="CHEBI:57375"/>
        <dbReference type="ChEBI" id="CHEBI:58343"/>
        <dbReference type="ChEBI" id="CHEBI:132015"/>
    </reaction>
    <physiologicalReaction direction="left-to-right" evidence="21">
        <dbReference type="Rhea" id="RHEA:50025"/>
    </physiologicalReaction>
</comment>
<reference evidence="32" key="1">
    <citation type="submission" date="2022-03" db="EMBL/GenBank/DDBJ databases">
        <authorList>
            <person name="Alioto T."/>
            <person name="Alioto T."/>
            <person name="Gomez Garrido J."/>
        </authorList>
    </citation>
    <scope>NUCLEOTIDE SEQUENCE</scope>
</reference>